<accession>A0A7S2XKI3</accession>
<dbReference type="AlphaFoldDB" id="A0A7S2XKI3"/>
<protein>
    <submittedName>
        <fullName evidence="2">Uncharacterized protein</fullName>
    </submittedName>
</protein>
<evidence type="ECO:0000256" key="1">
    <source>
        <dbReference type="SAM" id="MobiDB-lite"/>
    </source>
</evidence>
<name>A0A7S2XKI3_9STRA</name>
<feature type="region of interest" description="Disordered" evidence="1">
    <location>
        <begin position="1"/>
        <end position="26"/>
    </location>
</feature>
<organism evidence="2">
    <name type="scientific">Attheya septentrionalis</name>
    <dbReference type="NCBI Taxonomy" id="420275"/>
    <lineage>
        <taxon>Eukaryota</taxon>
        <taxon>Sar</taxon>
        <taxon>Stramenopiles</taxon>
        <taxon>Ochrophyta</taxon>
        <taxon>Bacillariophyta</taxon>
        <taxon>Coscinodiscophyceae</taxon>
        <taxon>Chaetocerotophycidae</taxon>
        <taxon>Chaetocerotales</taxon>
        <taxon>Attheyaceae</taxon>
        <taxon>Attheya</taxon>
    </lineage>
</organism>
<dbReference type="EMBL" id="HBHQ01007459">
    <property type="protein sequence ID" value="CAD9813198.1"/>
    <property type="molecule type" value="Transcribed_RNA"/>
</dbReference>
<feature type="compositionally biased region" description="Basic and acidic residues" evidence="1">
    <location>
        <begin position="10"/>
        <end position="26"/>
    </location>
</feature>
<gene>
    <name evidence="2" type="ORF">ASEP1449_LOCUS5023</name>
</gene>
<proteinExistence type="predicted"/>
<reference evidence="2" key="1">
    <citation type="submission" date="2021-01" db="EMBL/GenBank/DDBJ databases">
        <authorList>
            <person name="Corre E."/>
            <person name="Pelletier E."/>
            <person name="Niang G."/>
            <person name="Scheremetjew M."/>
            <person name="Finn R."/>
            <person name="Kale V."/>
            <person name="Holt S."/>
            <person name="Cochrane G."/>
            <person name="Meng A."/>
            <person name="Brown T."/>
            <person name="Cohen L."/>
        </authorList>
    </citation>
    <scope>NUCLEOTIDE SEQUENCE</scope>
    <source>
        <strain evidence="2">CCMP2084</strain>
    </source>
</reference>
<sequence>MGDDGGVQEDSQKPKSHSPEKIDFQSHDGILNSLLQNLAGNSRPRRKRERQAPKIQYVSPEVVYSTPFTLENMMHSVSLAYITCGLFSLKNKAAQRPRKRFGPTKDPCSMSYTLLCGVGDLKMGTGDEHDY</sequence>
<evidence type="ECO:0000313" key="2">
    <source>
        <dbReference type="EMBL" id="CAD9813198.1"/>
    </source>
</evidence>